<dbReference type="Proteomes" id="UP001157353">
    <property type="component" value="Unassembled WGS sequence"/>
</dbReference>
<dbReference type="PROSITE" id="PS50887">
    <property type="entry name" value="GGDEF"/>
    <property type="match status" value="1"/>
</dbReference>
<dbReference type="Gene3D" id="3.30.450.20">
    <property type="entry name" value="PAS domain"/>
    <property type="match status" value="1"/>
</dbReference>
<evidence type="ECO:0000256" key="2">
    <source>
        <dbReference type="ARBA" id="ARBA00034247"/>
    </source>
</evidence>
<evidence type="ECO:0000313" key="5">
    <source>
        <dbReference type="Proteomes" id="UP001157353"/>
    </source>
</evidence>
<dbReference type="Pfam" id="PF00990">
    <property type="entry name" value="GGDEF"/>
    <property type="match status" value="1"/>
</dbReference>
<dbReference type="RefSeq" id="WP_284204330.1">
    <property type="nucleotide sequence ID" value="NZ_BSPQ01000010.1"/>
</dbReference>
<sequence>MLPQDENTELHSKLSHLKEVLGAITDMMPDRHFVVDEDGLILKRFGNIKVDQFYQMYEPNSVQELTTPENVKQTMIQIGECLATQNVVTFEVSSKLSDIQKVKPEVTGPTSTQWFEVRMMPLSFVIEQKKTLIVSIRNITESKAAEQQLQELVITDPLTQLYNRRYANEELTRCLQRFLRYKTPITIMMLDIDFFKMINDTYGHDAGDLVLVELSKFLQDNIRKSDTIARIGGEEFLLIMPDVALKYVKPFCQRLVSNIEKFHIPIAGGNLTLTMSGGLTEFTASDIDVETVLKRADLALYRSKNEGRNRITIT</sequence>
<dbReference type="EC" id="2.7.7.65" evidence="1"/>
<dbReference type="InterPro" id="IPR029787">
    <property type="entry name" value="Nucleotide_cyclase"/>
</dbReference>
<dbReference type="PANTHER" id="PTHR45138">
    <property type="entry name" value="REGULATORY COMPONENTS OF SENSORY TRANSDUCTION SYSTEM"/>
    <property type="match status" value="1"/>
</dbReference>
<dbReference type="NCBIfam" id="TIGR00254">
    <property type="entry name" value="GGDEF"/>
    <property type="match status" value="1"/>
</dbReference>
<reference evidence="5" key="1">
    <citation type="journal article" date="2019" name="Int. J. Syst. Evol. Microbiol.">
        <title>The Global Catalogue of Microorganisms (GCM) 10K type strain sequencing project: providing services to taxonomists for standard genome sequencing and annotation.</title>
        <authorList>
            <consortium name="The Broad Institute Genomics Platform"/>
            <consortium name="The Broad Institute Genome Sequencing Center for Infectious Disease"/>
            <person name="Wu L."/>
            <person name="Ma J."/>
        </authorList>
    </citation>
    <scope>NUCLEOTIDE SEQUENCE [LARGE SCALE GENOMIC DNA]</scope>
    <source>
        <strain evidence="5">NBRC 103166</strain>
    </source>
</reference>
<accession>A0ABQ6E1W4</accession>
<protein>
    <recommendedName>
        <fullName evidence="1">diguanylate cyclase</fullName>
        <ecNumber evidence="1">2.7.7.65</ecNumber>
    </recommendedName>
</protein>
<dbReference type="InterPro" id="IPR050469">
    <property type="entry name" value="Diguanylate_Cyclase"/>
</dbReference>
<gene>
    <name evidence="4" type="ORF">GCM10007916_22770</name>
</gene>
<dbReference type="CDD" id="cd01949">
    <property type="entry name" value="GGDEF"/>
    <property type="match status" value="1"/>
</dbReference>
<proteinExistence type="predicted"/>
<dbReference type="PANTHER" id="PTHR45138:SF9">
    <property type="entry name" value="DIGUANYLATE CYCLASE DGCM-RELATED"/>
    <property type="match status" value="1"/>
</dbReference>
<feature type="domain" description="GGDEF" evidence="3">
    <location>
        <begin position="183"/>
        <end position="314"/>
    </location>
</feature>
<dbReference type="InterPro" id="IPR043128">
    <property type="entry name" value="Rev_trsase/Diguanyl_cyclase"/>
</dbReference>
<dbReference type="EMBL" id="BSPQ01000010">
    <property type="protein sequence ID" value="GLS91208.1"/>
    <property type="molecule type" value="Genomic_DNA"/>
</dbReference>
<evidence type="ECO:0000256" key="1">
    <source>
        <dbReference type="ARBA" id="ARBA00012528"/>
    </source>
</evidence>
<evidence type="ECO:0000313" key="4">
    <source>
        <dbReference type="EMBL" id="GLS91208.1"/>
    </source>
</evidence>
<comment type="caution">
    <text evidence="4">The sequence shown here is derived from an EMBL/GenBank/DDBJ whole genome shotgun (WGS) entry which is preliminary data.</text>
</comment>
<dbReference type="SMART" id="SM00267">
    <property type="entry name" value="GGDEF"/>
    <property type="match status" value="1"/>
</dbReference>
<dbReference type="Gene3D" id="3.30.70.270">
    <property type="match status" value="1"/>
</dbReference>
<dbReference type="SUPFAM" id="SSF55073">
    <property type="entry name" value="Nucleotide cyclase"/>
    <property type="match status" value="1"/>
</dbReference>
<dbReference type="InterPro" id="IPR000160">
    <property type="entry name" value="GGDEF_dom"/>
</dbReference>
<name>A0ABQ6E1W4_9GAMM</name>
<comment type="catalytic activity">
    <reaction evidence="2">
        <text>2 GTP = 3',3'-c-di-GMP + 2 diphosphate</text>
        <dbReference type="Rhea" id="RHEA:24898"/>
        <dbReference type="ChEBI" id="CHEBI:33019"/>
        <dbReference type="ChEBI" id="CHEBI:37565"/>
        <dbReference type="ChEBI" id="CHEBI:58805"/>
        <dbReference type="EC" id="2.7.7.65"/>
    </reaction>
</comment>
<keyword evidence="5" id="KW-1185">Reference proteome</keyword>
<evidence type="ECO:0000259" key="3">
    <source>
        <dbReference type="PROSITE" id="PS50887"/>
    </source>
</evidence>
<organism evidence="4 5">
    <name type="scientific">Psychromonas marina</name>
    <dbReference type="NCBI Taxonomy" id="88364"/>
    <lineage>
        <taxon>Bacteria</taxon>
        <taxon>Pseudomonadati</taxon>
        <taxon>Pseudomonadota</taxon>
        <taxon>Gammaproteobacteria</taxon>
        <taxon>Alteromonadales</taxon>
        <taxon>Psychromonadaceae</taxon>
        <taxon>Psychromonas</taxon>
    </lineage>
</organism>